<dbReference type="KEGG" id="vg:77939478"/>
<evidence type="ECO:0000259" key="2">
    <source>
        <dbReference type="SMART" id="SM00731"/>
    </source>
</evidence>
<feature type="domain" description="SprT-like" evidence="2">
    <location>
        <begin position="120"/>
        <end position="265"/>
    </location>
</feature>
<proteinExistence type="predicted"/>
<dbReference type="SMART" id="SM00731">
    <property type="entry name" value="SprT"/>
    <property type="match status" value="1"/>
</dbReference>
<reference evidence="3 4" key="1">
    <citation type="submission" date="2021-07" db="EMBL/GenBank/DDBJ databases">
        <authorList>
            <person name="Asche M.J."/>
            <person name="Box R.E."/>
            <person name="Grosz K.R."/>
            <person name="Hilfiker G.E."/>
            <person name="Lawrence N.C."/>
            <person name="Rodriguez X.F."/>
            <person name="Schneider G.T."/>
            <person name="Ziemann C.M."/>
            <person name="Chia C.P."/>
            <person name="Williams D.C."/>
            <person name="Garlena R.A."/>
            <person name="Russell D.A."/>
            <person name="Pope W.H."/>
            <person name="Jacobs-Sera D."/>
            <person name="Hatfull G.F."/>
        </authorList>
    </citation>
    <scope>NUCLEOTIDE SEQUENCE [LARGE SCALE GENOMIC DNA]</scope>
</reference>
<dbReference type="InterPro" id="IPR006640">
    <property type="entry name" value="SprT-like_domain"/>
</dbReference>
<dbReference type="RefSeq" id="YP_010663454.1">
    <property type="nucleotide sequence ID" value="NC_070897.1"/>
</dbReference>
<evidence type="ECO:0000313" key="4">
    <source>
        <dbReference type="Proteomes" id="UP000827818"/>
    </source>
</evidence>
<dbReference type="Pfam" id="PF10263">
    <property type="entry name" value="SprT-like"/>
    <property type="match status" value="1"/>
</dbReference>
<feature type="region of interest" description="Disordered" evidence="1">
    <location>
        <begin position="21"/>
        <end position="46"/>
    </location>
</feature>
<gene>
    <name evidence="3" type="primary">37</name>
    <name evidence="3" type="ORF">SEA_VINE_37</name>
</gene>
<dbReference type="Proteomes" id="UP000827818">
    <property type="component" value="Segment"/>
</dbReference>
<dbReference type="Gene3D" id="3.30.2010.10">
    <property type="entry name" value="Metalloproteases ('zincins'), catalytic domain"/>
    <property type="match status" value="1"/>
</dbReference>
<dbReference type="EMBL" id="MZ622167">
    <property type="protein sequence ID" value="QZD97746.1"/>
    <property type="molecule type" value="Genomic_DNA"/>
</dbReference>
<dbReference type="GeneID" id="77939478"/>
<evidence type="ECO:0000256" key="1">
    <source>
        <dbReference type="SAM" id="MobiDB-lite"/>
    </source>
</evidence>
<dbReference type="GO" id="GO:0006950">
    <property type="term" value="P:response to stress"/>
    <property type="evidence" value="ECO:0007669"/>
    <property type="project" value="UniProtKB-ARBA"/>
</dbReference>
<name>A0AAE7XBL0_9CAUD</name>
<protein>
    <recommendedName>
        <fullName evidence="2">SprT-like domain-containing protein</fullName>
    </recommendedName>
</protein>
<sequence length="271" mass="30152">MIQATGSRPVSVGITGVGVLESTRSTRTPKGPHIMASHANCSHPKTPAARAACRKGRTQQPALPSIERLNRALSEGTTIWPTSPITTLSRNQWAPDPAAVTRVRELAYEAREQAARNGFNHMDRTDVRDLFDAMTSVLELHGWHLKFDNARKRAGQCNYSARTISMSAPMLEVRSFADSVETLTHELAHALTPGHNHDHTWKQMHRDMGGNGKTRYDMDDDTRARAVASAKYIGTCAHGKQFGRQRAPQAHQRHVCRCPEGRSTVTWQKNF</sequence>
<organism evidence="3 4">
    <name type="scientific">Gordonia phage Vine</name>
    <dbReference type="NCBI Taxonomy" id="2857501"/>
    <lineage>
        <taxon>Viruses</taxon>
        <taxon>Duplodnaviria</taxon>
        <taxon>Heunggongvirae</taxon>
        <taxon>Uroviricota</taxon>
        <taxon>Caudoviricetes</taxon>
        <taxon>Ponsvirus</taxon>
        <taxon>Ponsvirus vine</taxon>
    </lineage>
</organism>
<keyword evidence="4" id="KW-1185">Reference proteome</keyword>
<accession>A0AAE7XBL0</accession>
<evidence type="ECO:0000313" key="3">
    <source>
        <dbReference type="EMBL" id="QZD97746.1"/>
    </source>
</evidence>